<evidence type="ECO:0000256" key="10">
    <source>
        <dbReference type="ARBA" id="ARBA00023235"/>
    </source>
</evidence>
<keyword evidence="5 12" id="KW-0378">Hydrolase</keyword>
<dbReference type="Pfam" id="PF18074">
    <property type="entry name" value="PriA_C"/>
    <property type="match status" value="1"/>
</dbReference>
<comment type="catalytic activity">
    <reaction evidence="12">
        <text>Couples ATP hydrolysis with the unwinding of duplex DNA by translocating in the 3'-5' direction.</text>
        <dbReference type="EC" id="5.6.2.4"/>
    </reaction>
</comment>
<evidence type="ECO:0000259" key="13">
    <source>
        <dbReference type="PROSITE" id="PS51192"/>
    </source>
</evidence>
<proteinExistence type="inferred from homology"/>
<evidence type="ECO:0000313" key="16">
    <source>
        <dbReference type="EMBL" id="VFK58692.1"/>
    </source>
</evidence>
<dbReference type="InterPro" id="IPR041236">
    <property type="entry name" value="PriA_C"/>
</dbReference>
<dbReference type="FunFam" id="3.40.1440.60:FF:000001">
    <property type="entry name" value="Primosomal protein N"/>
    <property type="match status" value="1"/>
</dbReference>
<comment type="similarity">
    <text evidence="12">Belongs to the helicase family. PriA subfamily.</text>
</comment>
<reference evidence="15" key="1">
    <citation type="submission" date="2019-02" db="EMBL/GenBank/DDBJ databases">
        <authorList>
            <person name="Gruber-Vodicka R. H."/>
            <person name="Seah K. B. B."/>
        </authorList>
    </citation>
    <scope>NUCLEOTIDE SEQUENCE</scope>
    <source>
        <strain evidence="16">BECK_BY2</strain>
        <strain evidence="15">BECK_BY3</strain>
    </source>
</reference>
<evidence type="ECO:0000256" key="9">
    <source>
        <dbReference type="ARBA" id="ARBA00023125"/>
    </source>
</evidence>
<comment type="cofactor">
    <cofactor evidence="12">
        <name>Zn(2+)</name>
        <dbReference type="ChEBI" id="CHEBI:29105"/>
    </cofactor>
    <text evidence="12">Binds 2 zinc ions per subunit.</text>
</comment>
<dbReference type="Pfam" id="PF00270">
    <property type="entry name" value="DEAD"/>
    <property type="match status" value="1"/>
</dbReference>
<keyword evidence="6 12" id="KW-0347">Helicase</keyword>
<evidence type="ECO:0000259" key="14">
    <source>
        <dbReference type="PROSITE" id="PS51194"/>
    </source>
</evidence>
<comment type="catalytic activity">
    <reaction evidence="11 12">
        <text>ATP + H2O = ADP + phosphate + H(+)</text>
        <dbReference type="Rhea" id="RHEA:13065"/>
        <dbReference type="ChEBI" id="CHEBI:15377"/>
        <dbReference type="ChEBI" id="CHEBI:15378"/>
        <dbReference type="ChEBI" id="CHEBI:30616"/>
        <dbReference type="ChEBI" id="CHEBI:43474"/>
        <dbReference type="ChEBI" id="CHEBI:456216"/>
        <dbReference type="EC" id="5.6.2.4"/>
    </reaction>
</comment>
<feature type="binding site" evidence="12">
    <location>
        <position position="453"/>
    </location>
    <ligand>
        <name>Zn(2+)</name>
        <dbReference type="ChEBI" id="CHEBI:29105"/>
        <label>2</label>
    </ligand>
</feature>
<gene>
    <name evidence="12" type="primary">priA</name>
    <name evidence="16" type="ORF">BECKTUN1418E_GA0071001_105012</name>
    <name evidence="15" type="ORF">BECKTUN1418F_GA0071002_105312</name>
</gene>
<dbReference type="PANTHER" id="PTHR30580">
    <property type="entry name" value="PRIMOSOMAL PROTEIN N"/>
    <property type="match status" value="1"/>
</dbReference>
<dbReference type="Gene3D" id="3.40.50.300">
    <property type="entry name" value="P-loop containing nucleotide triphosphate hydrolases"/>
    <property type="match status" value="2"/>
</dbReference>
<dbReference type="GO" id="GO:0006310">
    <property type="term" value="P:DNA recombination"/>
    <property type="evidence" value="ECO:0007669"/>
    <property type="project" value="InterPro"/>
</dbReference>
<keyword evidence="7 12" id="KW-0862">Zinc</keyword>
<dbReference type="Pfam" id="PF00271">
    <property type="entry name" value="Helicase_C"/>
    <property type="match status" value="1"/>
</dbReference>
<dbReference type="PROSITE" id="PS51192">
    <property type="entry name" value="HELICASE_ATP_BIND_1"/>
    <property type="match status" value="1"/>
</dbReference>
<feature type="binding site" evidence="12">
    <location>
        <position position="480"/>
    </location>
    <ligand>
        <name>Zn(2+)</name>
        <dbReference type="ChEBI" id="CHEBI:29105"/>
        <label>2</label>
    </ligand>
</feature>
<feature type="binding site" evidence="12">
    <location>
        <position position="493"/>
    </location>
    <ligand>
        <name>Zn(2+)</name>
        <dbReference type="ChEBI" id="CHEBI:29105"/>
        <label>1</label>
    </ligand>
</feature>
<keyword evidence="3 12" id="KW-0479">Metal-binding</keyword>
<dbReference type="GO" id="GO:0006302">
    <property type="term" value="P:double-strand break repair"/>
    <property type="evidence" value="ECO:0007669"/>
    <property type="project" value="InterPro"/>
</dbReference>
<dbReference type="NCBIfam" id="NF004065">
    <property type="entry name" value="PRK05580.1-1"/>
    <property type="match status" value="1"/>
</dbReference>
<comment type="subunit">
    <text evidence="12">Component of the replication restart primosome.</text>
</comment>
<evidence type="ECO:0000256" key="3">
    <source>
        <dbReference type="ARBA" id="ARBA00022723"/>
    </source>
</evidence>
<evidence type="ECO:0000256" key="5">
    <source>
        <dbReference type="ARBA" id="ARBA00022801"/>
    </source>
</evidence>
<evidence type="ECO:0000313" key="15">
    <source>
        <dbReference type="EMBL" id="VFK54750.1"/>
    </source>
</evidence>
<keyword evidence="10 12" id="KW-0413">Isomerase</keyword>
<dbReference type="PROSITE" id="PS51194">
    <property type="entry name" value="HELICASE_CTER"/>
    <property type="match status" value="1"/>
</dbReference>
<evidence type="ECO:0000256" key="6">
    <source>
        <dbReference type="ARBA" id="ARBA00022806"/>
    </source>
</evidence>
<dbReference type="InterPro" id="IPR014001">
    <property type="entry name" value="Helicase_ATP-bd"/>
</dbReference>
<dbReference type="GO" id="GO:0016787">
    <property type="term" value="F:hydrolase activity"/>
    <property type="evidence" value="ECO:0007669"/>
    <property type="project" value="UniProtKB-KW"/>
</dbReference>
<dbReference type="SMART" id="SM00490">
    <property type="entry name" value="HELICc"/>
    <property type="match status" value="1"/>
</dbReference>
<dbReference type="EMBL" id="CAADFY010000053">
    <property type="protein sequence ID" value="VFK54750.1"/>
    <property type="molecule type" value="Genomic_DNA"/>
</dbReference>
<dbReference type="EC" id="5.6.2.4" evidence="12"/>
<keyword evidence="8 12" id="KW-0067">ATP-binding</keyword>
<dbReference type="GO" id="GO:1990077">
    <property type="term" value="C:primosome complex"/>
    <property type="evidence" value="ECO:0007669"/>
    <property type="project" value="UniProtKB-UniRule"/>
</dbReference>
<keyword evidence="2 12" id="KW-0235">DNA replication</keyword>
<dbReference type="InterPro" id="IPR005259">
    <property type="entry name" value="PriA"/>
</dbReference>
<keyword evidence="1 12" id="KW-0639">Primosome</keyword>
<evidence type="ECO:0000256" key="7">
    <source>
        <dbReference type="ARBA" id="ARBA00022833"/>
    </source>
</evidence>
<dbReference type="InterPro" id="IPR001650">
    <property type="entry name" value="Helicase_C-like"/>
</dbReference>
<evidence type="ECO:0000256" key="1">
    <source>
        <dbReference type="ARBA" id="ARBA00022515"/>
    </source>
</evidence>
<dbReference type="NCBIfam" id="NF004067">
    <property type="entry name" value="PRK05580.1-4"/>
    <property type="match status" value="1"/>
</dbReference>
<evidence type="ECO:0000256" key="12">
    <source>
        <dbReference type="HAMAP-Rule" id="MF_00983"/>
    </source>
</evidence>
<keyword evidence="9 12" id="KW-0238">DNA-binding</keyword>
<feature type="binding site" evidence="12">
    <location>
        <position position="483"/>
    </location>
    <ligand>
        <name>Zn(2+)</name>
        <dbReference type="ChEBI" id="CHEBI:29105"/>
        <label>2</label>
    </ligand>
</feature>
<protein>
    <recommendedName>
        <fullName evidence="12">Replication restart protein PriA</fullName>
    </recommendedName>
    <alternativeName>
        <fullName evidence="12">ATP-dependent DNA helicase PriA</fullName>
        <ecNumber evidence="12">5.6.2.4</ecNumber>
    </alternativeName>
    <alternativeName>
        <fullName evidence="12">DNA 3'-5' helicase PriA</fullName>
    </alternativeName>
</protein>
<evidence type="ECO:0000256" key="8">
    <source>
        <dbReference type="ARBA" id="ARBA00022840"/>
    </source>
</evidence>
<dbReference type="PANTHER" id="PTHR30580:SF0">
    <property type="entry name" value="PRIMOSOMAL PROTEIN N"/>
    <property type="match status" value="1"/>
</dbReference>
<dbReference type="GO" id="GO:0006269">
    <property type="term" value="P:DNA replication, synthesis of primer"/>
    <property type="evidence" value="ECO:0007669"/>
    <property type="project" value="UniProtKB-KW"/>
</dbReference>
<comment type="function">
    <text evidence="12">Initiates the restart of stalled replication forks, which reloads the replicative helicase on sites other than the origin of replication. Recognizes and binds to abandoned replication forks and remodels them to uncover a helicase loading site. Promotes assembly of the primosome at these replication forks.</text>
</comment>
<dbReference type="CDD" id="cd17929">
    <property type="entry name" value="DEXHc_priA"/>
    <property type="match status" value="1"/>
</dbReference>
<dbReference type="InterPro" id="IPR027417">
    <property type="entry name" value="P-loop_NTPase"/>
</dbReference>
<name>A0A450ZLX2_9GAMM</name>
<dbReference type="InterPro" id="IPR042115">
    <property type="entry name" value="PriA_3primeBD_sf"/>
</dbReference>
<dbReference type="GO" id="GO:0043138">
    <property type="term" value="F:3'-5' DNA helicase activity"/>
    <property type="evidence" value="ECO:0007669"/>
    <property type="project" value="UniProtKB-EC"/>
</dbReference>
<dbReference type="GO" id="GO:0008270">
    <property type="term" value="F:zinc ion binding"/>
    <property type="evidence" value="ECO:0007669"/>
    <property type="project" value="UniProtKB-UniRule"/>
</dbReference>
<feature type="binding site" evidence="12">
    <location>
        <position position="450"/>
    </location>
    <ligand>
        <name>Zn(2+)</name>
        <dbReference type="ChEBI" id="CHEBI:29105"/>
        <label>2</label>
    </ligand>
</feature>
<dbReference type="EMBL" id="CAADFV010000050">
    <property type="protein sequence ID" value="VFK58692.1"/>
    <property type="molecule type" value="Genomic_DNA"/>
</dbReference>
<dbReference type="InterPro" id="IPR011545">
    <property type="entry name" value="DEAD/DEAH_box_helicase_dom"/>
</dbReference>
<dbReference type="GO" id="GO:0006270">
    <property type="term" value="P:DNA replication initiation"/>
    <property type="evidence" value="ECO:0007669"/>
    <property type="project" value="TreeGrafter"/>
</dbReference>
<feature type="binding site" evidence="12">
    <location>
        <position position="496"/>
    </location>
    <ligand>
        <name>Zn(2+)</name>
        <dbReference type="ChEBI" id="CHEBI:29105"/>
        <label>1</label>
    </ligand>
</feature>
<keyword evidence="4 12" id="KW-0547">Nucleotide-binding</keyword>
<dbReference type="Pfam" id="PF17764">
    <property type="entry name" value="PriA_3primeBD"/>
    <property type="match status" value="1"/>
</dbReference>
<dbReference type="AlphaFoldDB" id="A0A450ZLX2"/>
<dbReference type="HAMAP" id="MF_00983">
    <property type="entry name" value="PriA"/>
    <property type="match status" value="1"/>
</dbReference>
<sequence length="748" mass="82991">MRNIILRVAISSTLRRFFDYLPPEDITTHNALLPGVRVRVSFGRAIRIGLIVETASSSDIAWDRLKPILEILDRKPLLPPDTMALLRWVSEYYHYPIGDAILGVLPAPLRNGRPARVRGPLWWRLTAMGKEHTASELARAPRQAAVFNVLRAHPDGISDQELKLAQGGHTSALRSLEKKGWVSSFMSPCWESAESLSPAFAPRPEPAQVLAIKAIMAARNRFQAFLLDGVTSSGKTEVYLAVIENVVSRNQQALVLIPEIGLTPQTVTRFRERISAPIVVLHSGLSDSERSCGWLAARDGQASVVIGTRSAVFVPLARPGIFIVDEEHDLSFKQQDRFRYSARDVAVYRARQAGVPLVLGSATPSLESLHNVDLARYRHLTLPERAQGALHPTYSITDVRGKPFPNGLSQSLLQAIGERLSHKEQVLLFLNRRGYAPVHLCHHCGWVANCERCDAHMVYHNNNRIPDKRNGCPGNESLRCHHCGAERPIVIRCPQCGGKELLSLGVGTQRITQALTEYFPQANITRVDRDSIRPKGTLERILSDVSAGTIDILVGTQMLAKGHHFPDVTLVGIVDADSGLFGVDFRAGERMAQTIIQVAGRAGRGDRPGQVLIQTHHPDHPLLQALIQNGYHHFAQTALAERHEATLPPFRYLVLVRTESAIREIGLAFLGEARVLAESLAEATINILGPVTAPMERREGRHHAQLLLEAPTRGVLHRLLDRWIPHVEGLKSARQVRWSLDVDPQEMF</sequence>
<dbReference type="InterPro" id="IPR041222">
    <property type="entry name" value="PriA_3primeBD"/>
</dbReference>
<dbReference type="SUPFAM" id="SSF52540">
    <property type="entry name" value="P-loop containing nucleoside triphosphate hydrolases"/>
    <property type="match status" value="1"/>
</dbReference>
<feature type="domain" description="Helicase ATP-binding" evidence="13">
    <location>
        <begin position="216"/>
        <end position="382"/>
    </location>
</feature>
<dbReference type="Gene3D" id="3.40.1440.60">
    <property type="entry name" value="PriA, 3(prime) DNA-binding domain"/>
    <property type="match status" value="1"/>
</dbReference>
<evidence type="ECO:0000256" key="2">
    <source>
        <dbReference type="ARBA" id="ARBA00022705"/>
    </source>
</evidence>
<dbReference type="FunFam" id="3.40.50.300:FF:000489">
    <property type="entry name" value="Primosome assembly protein PriA"/>
    <property type="match status" value="1"/>
</dbReference>
<dbReference type="NCBIfam" id="TIGR00595">
    <property type="entry name" value="priA"/>
    <property type="match status" value="1"/>
</dbReference>
<dbReference type="GO" id="GO:0005524">
    <property type="term" value="F:ATP binding"/>
    <property type="evidence" value="ECO:0007669"/>
    <property type="project" value="UniProtKB-UniRule"/>
</dbReference>
<evidence type="ECO:0000256" key="11">
    <source>
        <dbReference type="ARBA" id="ARBA00048988"/>
    </source>
</evidence>
<accession>A0A450ZLX2</accession>
<evidence type="ECO:0000256" key="4">
    <source>
        <dbReference type="ARBA" id="ARBA00022741"/>
    </source>
</evidence>
<feature type="binding site" evidence="12">
    <location>
        <position position="441"/>
    </location>
    <ligand>
        <name>Zn(2+)</name>
        <dbReference type="ChEBI" id="CHEBI:29105"/>
        <label>1</label>
    </ligand>
</feature>
<organism evidence="15">
    <name type="scientific">Candidatus Kentrum sp. TUN</name>
    <dbReference type="NCBI Taxonomy" id="2126343"/>
    <lineage>
        <taxon>Bacteria</taxon>
        <taxon>Pseudomonadati</taxon>
        <taxon>Pseudomonadota</taxon>
        <taxon>Gammaproteobacteria</taxon>
        <taxon>Candidatus Kentrum</taxon>
    </lineage>
</organism>
<feature type="domain" description="Helicase C-terminal" evidence="14">
    <location>
        <begin position="488"/>
        <end position="645"/>
    </location>
</feature>
<dbReference type="GO" id="GO:0003677">
    <property type="term" value="F:DNA binding"/>
    <property type="evidence" value="ECO:0007669"/>
    <property type="project" value="UniProtKB-UniRule"/>
</dbReference>
<dbReference type="SMART" id="SM00487">
    <property type="entry name" value="DEXDc"/>
    <property type="match status" value="1"/>
</dbReference>
<feature type="binding site" evidence="12">
    <location>
        <position position="444"/>
    </location>
    <ligand>
        <name>Zn(2+)</name>
        <dbReference type="ChEBI" id="CHEBI:29105"/>
        <label>1</label>
    </ligand>
</feature>
<dbReference type="CDD" id="cd18804">
    <property type="entry name" value="SF2_C_priA"/>
    <property type="match status" value="1"/>
</dbReference>